<accession>A0A8J5JML8</accession>
<keyword evidence="1" id="KW-0812">Transmembrane</keyword>
<feature type="transmembrane region" description="Helical" evidence="1">
    <location>
        <begin position="194"/>
        <end position="216"/>
    </location>
</feature>
<keyword evidence="4" id="KW-1185">Reference proteome</keyword>
<reference evidence="3" key="1">
    <citation type="journal article" date="2021" name="Sci. Adv.">
        <title>The American lobster genome reveals insights on longevity, neural, and immune adaptations.</title>
        <authorList>
            <person name="Polinski J.M."/>
            <person name="Zimin A.V."/>
            <person name="Clark K.F."/>
            <person name="Kohn A.B."/>
            <person name="Sadowski N."/>
            <person name="Timp W."/>
            <person name="Ptitsyn A."/>
            <person name="Khanna P."/>
            <person name="Romanova D.Y."/>
            <person name="Williams P."/>
            <person name="Greenwood S.J."/>
            <person name="Moroz L.L."/>
            <person name="Walt D.R."/>
            <person name="Bodnar A.G."/>
        </authorList>
    </citation>
    <scope>NUCLEOTIDE SEQUENCE</scope>
    <source>
        <strain evidence="3">GMGI-L3</strain>
    </source>
</reference>
<protein>
    <submittedName>
        <fullName evidence="3">Uncharacterized protein</fullName>
    </submittedName>
</protein>
<keyword evidence="2" id="KW-0732">Signal</keyword>
<sequence length="240" mass="27187">MVDPGRMVTIEMLQPCWWLVVVMIILSVTTPCPSHECHTARGNYISIPFCGKDAAYCWYSLWTINNIQVRLPGKKNIKIAVNMTEAETIQCQEIIIKGNPTEEMKNSNTDYLKGFITIPTLNLLTDFSYPQQKRIVYIQISSKKISDLIGNSGDMSCGCLQYSLVAPPEVSRETTTNTSTTITTTTITTVGENYWWIGLVMVLISVGVSLLFYIFAWKRGPRKTHLQGYDFEDPIYDDIM</sequence>
<evidence type="ECO:0000313" key="3">
    <source>
        <dbReference type="EMBL" id="KAG7158174.1"/>
    </source>
</evidence>
<gene>
    <name evidence="3" type="ORF">Hamer_G008804</name>
</gene>
<dbReference type="Proteomes" id="UP000747542">
    <property type="component" value="Unassembled WGS sequence"/>
</dbReference>
<proteinExistence type="predicted"/>
<evidence type="ECO:0000256" key="2">
    <source>
        <dbReference type="SAM" id="SignalP"/>
    </source>
</evidence>
<comment type="caution">
    <text evidence="3">The sequence shown here is derived from an EMBL/GenBank/DDBJ whole genome shotgun (WGS) entry which is preliminary data.</text>
</comment>
<evidence type="ECO:0000313" key="4">
    <source>
        <dbReference type="Proteomes" id="UP000747542"/>
    </source>
</evidence>
<name>A0A8J5JML8_HOMAM</name>
<dbReference type="AlphaFoldDB" id="A0A8J5JML8"/>
<keyword evidence="1" id="KW-1133">Transmembrane helix</keyword>
<organism evidence="3 4">
    <name type="scientific">Homarus americanus</name>
    <name type="common">American lobster</name>
    <dbReference type="NCBI Taxonomy" id="6706"/>
    <lineage>
        <taxon>Eukaryota</taxon>
        <taxon>Metazoa</taxon>
        <taxon>Ecdysozoa</taxon>
        <taxon>Arthropoda</taxon>
        <taxon>Crustacea</taxon>
        <taxon>Multicrustacea</taxon>
        <taxon>Malacostraca</taxon>
        <taxon>Eumalacostraca</taxon>
        <taxon>Eucarida</taxon>
        <taxon>Decapoda</taxon>
        <taxon>Pleocyemata</taxon>
        <taxon>Astacidea</taxon>
        <taxon>Nephropoidea</taxon>
        <taxon>Nephropidae</taxon>
        <taxon>Homarus</taxon>
    </lineage>
</organism>
<keyword evidence="1" id="KW-0472">Membrane</keyword>
<feature type="chain" id="PRO_5035203438" evidence="2">
    <location>
        <begin position="35"/>
        <end position="240"/>
    </location>
</feature>
<dbReference type="EMBL" id="JAHLQT010035566">
    <property type="protein sequence ID" value="KAG7158174.1"/>
    <property type="molecule type" value="Genomic_DNA"/>
</dbReference>
<evidence type="ECO:0000256" key="1">
    <source>
        <dbReference type="SAM" id="Phobius"/>
    </source>
</evidence>
<feature type="signal peptide" evidence="2">
    <location>
        <begin position="1"/>
        <end position="34"/>
    </location>
</feature>